<feature type="active site" description="Proton donor" evidence="12">
    <location>
        <position position="378"/>
    </location>
</feature>
<dbReference type="PANTHER" id="PTHR45726:SF3">
    <property type="entry name" value="LEUKOTRIENE A-4 HYDROLASE"/>
    <property type="match status" value="1"/>
</dbReference>
<dbReference type="Gene3D" id="2.60.40.1730">
    <property type="entry name" value="tricorn interacting facor f3 domain"/>
    <property type="match status" value="1"/>
</dbReference>
<evidence type="ECO:0000256" key="12">
    <source>
        <dbReference type="PIRSR" id="PIRSR634015-1"/>
    </source>
</evidence>
<evidence type="ECO:0000256" key="2">
    <source>
        <dbReference type="ARBA" id="ARBA00004496"/>
    </source>
</evidence>
<dbReference type="Pfam" id="PF01433">
    <property type="entry name" value="Peptidase_M1"/>
    <property type="match status" value="1"/>
</dbReference>
<name>E8U817_DEIML</name>
<evidence type="ECO:0000256" key="8">
    <source>
        <dbReference type="ARBA" id="ARBA00022723"/>
    </source>
</evidence>
<evidence type="ECO:0000256" key="5">
    <source>
        <dbReference type="ARBA" id="ARBA00015611"/>
    </source>
</evidence>
<evidence type="ECO:0000256" key="7">
    <source>
        <dbReference type="ARBA" id="ARBA00022670"/>
    </source>
</evidence>
<dbReference type="InterPro" id="IPR027268">
    <property type="entry name" value="Peptidase_M4/M1_CTD_sf"/>
</dbReference>
<evidence type="ECO:0000256" key="9">
    <source>
        <dbReference type="ARBA" id="ARBA00022801"/>
    </source>
</evidence>
<feature type="signal peptide" evidence="14">
    <location>
        <begin position="1"/>
        <end position="19"/>
    </location>
</feature>
<dbReference type="GO" id="GO:0008270">
    <property type="term" value="F:zinc ion binding"/>
    <property type="evidence" value="ECO:0007669"/>
    <property type="project" value="InterPro"/>
</dbReference>
<dbReference type="GO" id="GO:0006508">
    <property type="term" value="P:proteolysis"/>
    <property type="evidence" value="ECO:0007669"/>
    <property type="project" value="UniProtKB-KW"/>
</dbReference>
<feature type="binding site" evidence="13">
    <location>
        <position position="328"/>
    </location>
    <ligand>
        <name>Zn(2+)</name>
        <dbReference type="ChEBI" id="CHEBI:29105"/>
        <note>catalytic</note>
    </ligand>
</feature>
<keyword evidence="17" id="KW-0031">Aminopeptidase</keyword>
<dbReference type="GO" id="GO:0005737">
    <property type="term" value="C:cytoplasm"/>
    <property type="evidence" value="ECO:0007669"/>
    <property type="project" value="UniProtKB-SubCell"/>
</dbReference>
<dbReference type="STRING" id="709986.Deima_1557"/>
<evidence type="ECO:0000259" key="16">
    <source>
        <dbReference type="Pfam" id="PF17900"/>
    </source>
</evidence>
<dbReference type="SUPFAM" id="SSF55486">
    <property type="entry name" value="Metalloproteases ('zincins'), catalytic domain"/>
    <property type="match status" value="1"/>
</dbReference>
<keyword evidence="18" id="KW-1185">Reference proteome</keyword>
<dbReference type="PANTHER" id="PTHR45726">
    <property type="entry name" value="LEUKOTRIENE A-4 HYDROLASE"/>
    <property type="match status" value="1"/>
</dbReference>
<dbReference type="PRINTS" id="PR00756">
    <property type="entry name" value="ALADIPTASE"/>
</dbReference>
<dbReference type="InterPro" id="IPR001930">
    <property type="entry name" value="Peptidase_M1"/>
</dbReference>
<keyword evidence="6" id="KW-0963">Cytoplasm</keyword>
<dbReference type="GO" id="GO:0008237">
    <property type="term" value="F:metallopeptidase activity"/>
    <property type="evidence" value="ECO:0007669"/>
    <property type="project" value="UniProtKB-KW"/>
</dbReference>
<dbReference type="EMBL" id="CP002454">
    <property type="protein sequence ID" value="ADV67206.1"/>
    <property type="molecule type" value="Genomic_DNA"/>
</dbReference>
<dbReference type="HOGENOM" id="CLU_014298_2_0_0"/>
<keyword evidence="8 13" id="KW-0479">Metal-binding</keyword>
<comment type="cofactor">
    <cofactor evidence="13">
        <name>Zn(2+)</name>
        <dbReference type="ChEBI" id="CHEBI:29105"/>
    </cofactor>
    <text evidence="13">Binds 1 zinc ion per subunit.</text>
</comment>
<dbReference type="EC" id="3.4.11.2" evidence="4"/>
<dbReference type="InterPro" id="IPR042097">
    <property type="entry name" value="Aminopeptidase_N-like_N_sf"/>
</dbReference>
<dbReference type="Pfam" id="PF17900">
    <property type="entry name" value="Peptidase_M1_N"/>
    <property type="match status" value="1"/>
</dbReference>
<evidence type="ECO:0000313" key="18">
    <source>
        <dbReference type="Proteomes" id="UP000008635"/>
    </source>
</evidence>
<dbReference type="Gene3D" id="1.10.390.10">
    <property type="entry name" value="Neutral Protease Domain 2"/>
    <property type="match status" value="1"/>
</dbReference>
<dbReference type="KEGG" id="dmr:Deima_1557"/>
<keyword evidence="10 13" id="KW-0862">Zinc</keyword>
<keyword evidence="9" id="KW-0378">Hydrolase</keyword>
<evidence type="ECO:0000256" key="4">
    <source>
        <dbReference type="ARBA" id="ARBA00012564"/>
    </source>
</evidence>
<evidence type="ECO:0000256" key="6">
    <source>
        <dbReference type="ARBA" id="ARBA00022490"/>
    </source>
</evidence>
<accession>E8U817</accession>
<feature type="active site" description="Proton acceptor" evidence="12">
    <location>
        <position position="306"/>
    </location>
</feature>
<evidence type="ECO:0000313" key="17">
    <source>
        <dbReference type="EMBL" id="ADV67206.1"/>
    </source>
</evidence>
<proteinExistence type="inferred from homology"/>
<keyword evidence="11" id="KW-0482">Metalloprotease</keyword>
<evidence type="ECO:0000256" key="11">
    <source>
        <dbReference type="ARBA" id="ARBA00023049"/>
    </source>
</evidence>
<reference evidence="17 18" key="1">
    <citation type="journal article" date="2011" name="Stand. Genomic Sci.">
        <title>Complete genome sequence of Deinococcus maricopensis type strain (LB-34).</title>
        <authorList>
            <person name="Pukall R."/>
            <person name="Zeytun A."/>
            <person name="Lucas S."/>
            <person name="Lapidus A."/>
            <person name="Hammon N."/>
            <person name="Deshpande S."/>
            <person name="Nolan M."/>
            <person name="Cheng J.F."/>
            <person name="Pitluck S."/>
            <person name="Liolios K."/>
            <person name="Pagani I."/>
            <person name="Mikhailova N."/>
            <person name="Ivanova N."/>
            <person name="Mavromatis K."/>
            <person name="Pati A."/>
            <person name="Tapia R."/>
            <person name="Han C."/>
            <person name="Goodwin L."/>
            <person name="Chen A."/>
            <person name="Palaniappan K."/>
            <person name="Land M."/>
            <person name="Hauser L."/>
            <person name="Chang Y.J."/>
            <person name="Jeffries C.D."/>
            <person name="Brambilla E.M."/>
            <person name="Rohde M."/>
            <person name="Goker M."/>
            <person name="Detter J.C."/>
            <person name="Woyke T."/>
            <person name="Bristow J."/>
            <person name="Eisen J.A."/>
            <person name="Markowitz V."/>
            <person name="Hugenholtz P."/>
            <person name="Kyrpides N.C."/>
            <person name="Klenk H.P."/>
        </authorList>
    </citation>
    <scope>NUCLEOTIDE SEQUENCE [LARGE SCALE GENOMIC DNA]</scope>
    <source>
        <strain evidence="18">DSM 21211 / LMG 22137 / NRRL B-23946 / LB-34</strain>
    </source>
</reference>
<feature type="binding site" evidence="13">
    <location>
        <position position="309"/>
    </location>
    <ligand>
        <name>Zn(2+)</name>
        <dbReference type="ChEBI" id="CHEBI:29105"/>
        <note>catalytic</note>
    </ligand>
</feature>
<dbReference type="AlphaFoldDB" id="E8U817"/>
<feature type="binding site" evidence="13">
    <location>
        <position position="305"/>
    </location>
    <ligand>
        <name>Zn(2+)</name>
        <dbReference type="ChEBI" id="CHEBI:29105"/>
        <note>catalytic</note>
    </ligand>
</feature>
<keyword evidence="14" id="KW-0732">Signal</keyword>
<comment type="similarity">
    <text evidence="3">Belongs to the peptidase M1 family.</text>
</comment>
<comment type="catalytic activity">
    <reaction evidence="1">
        <text>Release of an N-terminal amino acid, Xaa-|-Yaa- from a peptide, amide or arylamide. Xaa is preferably Ala, but may be most amino acids including Pro (slow action). When a terminal hydrophobic residue is followed by a prolyl residue, the two may be released as an intact Xaa-Pro dipeptide.</text>
        <dbReference type="EC" id="3.4.11.2"/>
    </reaction>
</comment>
<reference evidence="18" key="2">
    <citation type="submission" date="2011-01" db="EMBL/GenBank/DDBJ databases">
        <title>The complete genome of Deinococcus maricopensis DSM 21211.</title>
        <authorList>
            <consortium name="US DOE Joint Genome Institute (JGI-PGF)"/>
            <person name="Lucas S."/>
            <person name="Copeland A."/>
            <person name="Lapidus A."/>
            <person name="Goodwin L."/>
            <person name="Pitluck S."/>
            <person name="Kyrpides N."/>
            <person name="Mavromatis K."/>
            <person name="Pagani I."/>
            <person name="Ivanova N."/>
            <person name="Ovchinnikova G."/>
            <person name="Zeytun A."/>
            <person name="Detter J.C."/>
            <person name="Han C."/>
            <person name="Land M."/>
            <person name="Hauser L."/>
            <person name="Markowitz V."/>
            <person name="Cheng J.-F."/>
            <person name="Hugenholtz P."/>
            <person name="Woyke T."/>
            <person name="Wu D."/>
            <person name="Pukall R."/>
            <person name="Gehrich-Schroeter G."/>
            <person name="Brambilla E."/>
            <person name="Klenk H.-P."/>
            <person name="Eisen J.A."/>
        </authorList>
    </citation>
    <scope>NUCLEOTIDE SEQUENCE [LARGE SCALE GENOMIC DNA]</scope>
    <source>
        <strain evidence="18">DSM 21211 / LMG 22137 / NRRL B-23946 / LB-34</strain>
    </source>
</reference>
<sequence precursor="true">MLRAALLALALSAAPTTFDAPRGSGDRLYPKLGDAALDVTHYDLALRTDPGVDHLDGQATLTITARAALQQLNLDLLGPTVRTVTLNGAPASFRHANGKLMIRTPAIIPTGRTFTVRVTYAGPSGVVTDLTSVGGDRIGWLTTTRGSYVLAEPDGARTYYPANDHPADGATYTLHVNAPRAVQVVASGEPAGQDTAGARTTHHFRVTQPIPSYALTVHVNRLDVVTRAGPDGITLRDAYPVGLPAAQRAPFARTSEMLTFLQDLLGPYPHRTYGVAITGERHSALETATLSTFPGGPTSERVAVHELAHQWFGDSLRLGDWSDIWLNEGFATYTELLWDEAHGANTDALVARWVRRARQAPRPLLARTPAELFDATTYDRGALTLHALRRTVGDPPFRRILRAYVERFTGRAVRTDDFLSVVRDVAGESAVTTLRPWIDAREVPALP</sequence>
<dbReference type="CDD" id="cd09603">
    <property type="entry name" value="M1_APN_like"/>
    <property type="match status" value="1"/>
</dbReference>
<keyword evidence="7" id="KW-0645">Protease</keyword>
<feature type="domain" description="Peptidase M1 membrane alanine aminopeptidase" evidence="15">
    <location>
        <begin position="299"/>
        <end position="429"/>
    </location>
</feature>
<evidence type="ECO:0000256" key="13">
    <source>
        <dbReference type="PIRSR" id="PIRSR634015-3"/>
    </source>
</evidence>
<dbReference type="InterPro" id="IPR045357">
    <property type="entry name" value="Aminopeptidase_N-like_N"/>
</dbReference>
<comment type="subcellular location">
    <subcellularLocation>
        <location evidence="2">Cytoplasm</location>
    </subcellularLocation>
</comment>
<evidence type="ECO:0000259" key="15">
    <source>
        <dbReference type="Pfam" id="PF01433"/>
    </source>
</evidence>
<dbReference type="InterPro" id="IPR014782">
    <property type="entry name" value="Peptidase_M1_dom"/>
</dbReference>
<gene>
    <name evidence="17" type="ordered locus">Deima_1557</name>
</gene>
<dbReference type="Proteomes" id="UP000008635">
    <property type="component" value="Chromosome"/>
</dbReference>
<feature type="domain" description="Aminopeptidase N-like N-terminal" evidence="16">
    <location>
        <begin position="40"/>
        <end position="213"/>
    </location>
</feature>
<protein>
    <recommendedName>
        <fullName evidence="5">Aminopeptidase N</fullName>
        <ecNumber evidence="4">3.4.11.2</ecNumber>
    </recommendedName>
</protein>
<evidence type="ECO:0000256" key="3">
    <source>
        <dbReference type="ARBA" id="ARBA00010136"/>
    </source>
</evidence>
<dbReference type="GO" id="GO:0016285">
    <property type="term" value="F:alanyl aminopeptidase activity"/>
    <property type="evidence" value="ECO:0007669"/>
    <property type="project" value="UniProtKB-EC"/>
</dbReference>
<dbReference type="RefSeq" id="WP_013556711.1">
    <property type="nucleotide sequence ID" value="NC_014958.1"/>
</dbReference>
<organism evidence="17 18">
    <name type="scientific">Deinococcus maricopensis (strain DSM 21211 / LMG 22137 / NRRL B-23946 / LB-34)</name>
    <dbReference type="NCBI Taxonomy" id="709986"/>
    <lineage>
        <taxon>Bacteria</taxon>
        <taxon>Thermotogati</taxon>
        <taxon>Deinococcota</taxon>
        <taxon>Deinococci</taxon>
        <taxon>Deinococcales</taxon>
        <taxon>Deinococcaceae</taxon>
        <taxon>Deinococcus</taxon>
    </lineage>
</organism>
<dbReference type="SUPFAM" id="SSF63737">
    <property type="entry name" value="Leukotriene A4 hydrolase N-terminal domain"/>
    <property type="match status" value="1"/>
</dbReference>
<evidence type="ECO:0000256" key="10">
    <source>
        <dbReference type="ARBA" id="ARBA00022833"/>
    </source>
</evidence>
<dbReference type="OrthoDB" id="9814383at2"/>
<dbReference type="InterPro" id="IPR034015">
    <property type="entry name" value="M1_LTA4H"/>
</dbReference>
<feature type="chain" id="PRO_5003232264" description="Aminopeptidase N" evidence="14">
    <location>
        <begin position="20"/>
        <end position="447"/>
    </location>
</feature>
<evidence type="ECO:0000256" key="1">
    <source>
        <dbReference type="ARBA" id="ARBA00000098"/>
    </source>
</evidence>
<dbReference type="eggNOG" id="COG0308">
    <property type="taxonomic scope" value="Bacteria"/>
</dbReference>
<evidence type="ECO:0000256" key="14">
    <source>
        <dbReference type="SAM" id="SignalP"/>
    </source>
</evidence>